<comment type="caution">
    <text evidence="1">The sequence shown here is derived from an EMBL/GenBank/DDBJ whole genome shotgun (WGS) entry which is preliminary data.</text>
</comment>
<accession>A0ABX3MTX6</accession>
<dbReference type="EMBL" id="MPZV01000004">
    <property type="protein sequence ID" value="OOY23140.1"/>
    <property type="molecule type" value="Genomic_DNA"/>
</dbReference>
<dbReference type="Proteomes" id="UP000190787">
    <property type="component" value="Unassembled WGS sequence"/>
</dbReference>
<gene>
    <name evidence="1" type="ORF">BMI91_17000</name>
</gene>
<evidence type="ECO:0000313" key="2">
    <source>
        <dbReference type="Proteomes" id="UP000190787"/>
    </source>
</evidence>
<name>A0ABX3MTX6_9RHOB</name>
<protein>
    <submittedName>
        <fullName evidence="1">Uncharacterized protein</fullName>
    </submittedName>
</protein>
<reference evidence="1 2" key="1">
    <citation type="submission" date="2016-11" db="EMBL/GenBank/DDBJ databases">
        <title>A multilocus sequence analysis scheme for characterization of bacteria in the genus Thioclava.</title>
        <authorList>
            <person name="Liu Y."/>
            <person name="Shao Z."/>
        </authorList>
    </citation>
    <scope>NUCLEOTIDE SEQUENCE [LARGE SCALE GENOMIC DNA]</scope>
    <source>
        <strain evidence="1 2">TAW-CT134</strain>
    </source>
</reference>
<evidence type="ECO:0000313" key="1">
    <source>
        <dbReference type="EMBL" id="OOY23140.1"/>
    </source>
</evidence>
<sequence length="65" mass="7681">MHHNMSSNDVCDEAQARLIEIERYANSLFRFRLGGKPRLWGERNVDKFEILWFDPTHSVYPVGDD</sequence>
<keyword evidence="2" id="KW-1185">Reference proteome</keyword>
<proteinExistence type="predicted"/>
<organism evidence="1 2">
    <name type="scientific">Thioclava sediminum</name>
    <dbReference type="NCBI Taxonomy" id="1915319"/>
    <lineage>
        <taxon>Bacteria</taxon>
        <taxon>Pseudomonadati</taxon>
        <taxon>Pseudomonadota</taxon>
        <taxon>Alphaproteobacteria</taxon>
        <taxon>Rhodobacterales</taxon>
        <taxon>Paracoccaceae</taxon>
        <taxon>Thioclava</taxon>
    </lineage>
</organism>